<dbReference type="RefSeq" id="WP_422918864.1">
    <property type="nucleotide sequence ID" value="NZ_JAMZEJ010000003.1"/>
</dbReference>
<keyword evidence="1" id="KW-0732">Signal</keyword>
<feature type="chain" id="PRO_5045405942" evidence="1">
    <location>
        <begin position="29"/>
        <end position="218"/>
    </location>
</feature>
<dbReference type="EMBL" id="JAMZEJ010000003">
    <property type="protein sequence ID" value="MCQ8240113.1"/>
    <property type="molecule type" value="Genomic_DNA"/>
</dbReference>
<protein>
    <submittedName>
        <fullName evidence="2">Glycine zipper family protein</fullName>
    </submittedName>
</protein>
<evidence type="ECO:0000313" key="3">
    <source>
        <dbReference type="Proteomes" id="UP001524547"/>
    </source>
</evidence>
<comment type="caution">
    <text evidence="2">The sequence shown here is derived from an EMBL/GenBank/DDBJ whole genome shotgun (WGS) entry which is preliminary data.</text>
</comment>
<proteinExistence type="predicted"/>
<organism evidence="2 3">
    <name type="scientific">Rhizosaccharibacter radicis</name>
    <dbReference type="NCBI Taxonomy" id="2782605"/>
    <lineage>
        <taxon>Bacteria</taxon>
        <taxon>Pseudomonadati</taxon>
        <taxon>Pseudomonadota</taxon>
        <taxon>Alphaproteobacteria</taxon>
        <taxon>Acetobacterales</taxon>
        <taxon>Acetobacteraceae</taxon>
        <taxon>Rhizosaccharibacter</taxon>
    </lineage>
</organism>
<gene>
    <name evidence="2" type="ORF">NFI88_04570</name>
</gene>
<keyword evidence="3" id="KW-1185">Reference proteome</keyword>
<evidence type="ECO:0000313" key="2">
    <source>
        <dbReference type="EMBL" id="MCQ8240113.1"/>
    </source>
</evidence>
<dbReference type="Proteomes" id="UP001524547">
    <property type="component" value="Unassembled WGS sequence"/>
</dbReference>
<sequence>MILASPPATPARRLRPLAALLATTPLLACTVQPPPGPSVLATPGKNKSFAQFQAEDARCRQYAAAANGNVTPGEASNRSAFGSAALGTLLGAGAGALLGAAAGNPGIGAAAGAGGGLLLGSAIGSNRAQASGASFQQRYDAAYIQCTQASGNIVNAPAIVGYSTPYVAGSYAPALTAAPAVVAPAPVVVAPAPVVVAPPPPVVVAPAPVIVAPGPYPY</sequence>
<name>A0ABT1VUU5_9PROT</name>
<evidence type="ECO:0000256" key="1">
    <source>
        <dbReference type="SAM" id="SignalP"/>
    </source>
</evidence>
<accession>A0ABT1VUU5</accession>
<reference evidence="2 3" key="1">
    <citation type="submission" date="2022-06" db="EMBL/GenBank/DDBJ databases">
        <title>Rhizosaccharibacter gen. nov. sp. nov. KSS12, endophytic bacteria isolated from sugarcane.</title>
        <authorList>
            <person name="Pitiwittayakul N."/>
        </authorList>
    </citation>
    <scope>NUCLEOTIDE SEQUENCE [LARGE SCALE GENOMIC DNA]</scope>
    <source>
        <strain evidence="2 3">KSS12</strain>
    </source>
</reference>
<feature type="signal peptide" evidence="1">
    <location>
        <begin position="1"/>
        <end position="28"/>
    </location>
</feature>